<evidence type="ECO:0000313" key="3">
    <source>
        <dbReference type="EMBL" id="ELT92978.1"/>
    </source>
</evidence>
<evidence type="ECO:0000256" key="1">
    <source>
        <dbReference type="ARBA" id="ARBA00008383"/>
    </source>
</evidence>
<dbReference type="Gene3D" id="3.40.50.10540">
    <property type="entry name" value="Crotonobetainyl-coa:carnitine coa-transferase, domain 1"/>
    <property type="match status" value="1"/>
</dbReference>
<evidence type="ECO:0000256" key="2">
    <source>
        <dbReference type="ARBA" id="ARBA00022679"/>
    </source>
</evidence>
<dbReference type="OMA" id="IIAGPYC"/>
<reference evidence="3 5" key="2">
    <citation type="journal article" date="2013" name="Nature">
        <title>Insights into bilaterian evolution from three spiralian genomes.</title>
        <authorList>
            <person name="Simakov O."/>
            <person name="Marletaz F."/>
            <person name="Cho S.J."/>
            <person name="Edsinger-Gonzales E."/>
            <person name="Havlak P."/>
            <person name="Hellsten U."/>
            <person name="Kuo D.H."/>
            <person name="Larsson T."/>
            <person name="Lv J."/>
            <person name="Arendt D."/>
            <person name="Savage R."/>
            <person name="Osoegawa K."/>
            <person name="de Jong P."/>
            <person name="Grimwood J."/>
            <person name="Chapman J.A."/>
            <person name="Shapiro H."/>
            <person name="Aerts A."/>
            <person name="Otillar R.P."/>
            <person name="Terry A.Y."/>
            <person name="Boore J.L."/>
            <person name="Grigoriev I.V."/>
            <person name="Lindberg D.R."/>
            <person name="Seaver E.C."/>
            <person name="Weisblat D.A."/>
            <person name="Putnam N.H."/>
            <person name="Rokhsar D.S."/>
        </authorList>
    </citation>
    <scope>NUCLEOTIDE SEQUENCE</scope>
    <source>
        <strain evidence="3 5">I ESC-2004</strain>
    </source>
</reference>
<dbReference type="AlphaFoldDB" id="R7TGQ4"/>
<dbReference type="InterPro" id="IPR023606">
    <property type="entry name" value="CoA-Trfase_III_dom_1_sf"/>
</dbReference>
<dbReference type="PANTHER" id="PTHR48207">
    <property type="entry name" value="SUCCINATE--HYDROXYMETHYLGLUTARATE COA-TRANSFERASE"/>
    <property type="match status" value="1"/>
</dbReference>
<dbReference type="GO" id="GO:0047369">
    <property type="term" value="F:succinate-hydroxymethylglutarate CoA-transferase activity"/>
    <property type="evidence" value="ECO:0007669"/>
    <property type="project" value="TreeGrafter"/>
</dbReference>
<dbReference type="InterPro" id="IPR050483">
    <property type="entry name" value="CoA-transferase_III_domain"/>
</dbReference>
<gene>
    <name evidence="3" type="ORF">CAPTEDRAFT_150820</name>
</gene>
<dbReference type="OrthoDB" id="5863171at2759"/>
<dbReference type="HOGENOM" id="CLU_033975_0_0_1"/>
<evidence type="ECO:0000313" key="5">
    <source>
        <dbReference type="Proteomes" id="UP000014760"/>
    </source>
</evidence>
<dbReference type="PANTHER" id="PTHR48207:SF3">
    <property type="entry name" value="SUCCINATE--HYDROXYMETHYLGLUTARATE COA-TRANSFERASE"/>
    <property type="match status" value="1"/>
</dbReference>
<dbReference type="InterPro" id="IPR003673">
    <property type="entry name" value="CoA-Trfase_fam_III"/>
</dbReference>
<organism evidence="3">
    <name type="scientific">Capitella teleta</name>
    <name type="common">Polychaete worm</name>
    <dbReference type="NCBI Taxonomy" id="283909"/>
    <lineage>
        <taxon>Eukaryota</taxon>
        <taxon>Metazoa</taxon>
        <taxon>Spiralia</taxon>
        <taxon>Lophotrochozoa</taxon>
        <taxon>Annelida</taxon>
        <taxon>Polychaeta</taxon>
        <taxon>Sedentaria</taxon>
        <taxon>Scolecida</taxon>
        <taxon>Capitellidae</taxon>
        <taxon>Capitella</taxon>
    </lineage>
</organism>
<dbReference type="FunFam" id="3.30.1540.10:FF:000005">
    <property type="entry name" value="succinate--hydroxymethylglutarate CoA-transferase isoform X4"/>
    <property type="match status" value="1"/>
</dbReference>
<name>R7TGQ4_CAPTE</name>
<reference evidence="5" key="1">
    <citation type="submission" date="2012-12" db="EMBL/GenBank/DDBJ databases">
        <authorList>
            <person name="Hellsten U."/>
            <person name="Grimwood J."/>
            <person name="Chapman J.A."/>
            <person name="Shapiro H."/>
            <person name="Aerts A."/>
            <person name="Otillar R.P."/>
            <person name="Terry A.Y."/>
            <person name="Boore J.L."/>
            <person name="Simakov O."/>
            <person name="Marletaz F."/>
            <person name="Cho S.-J."/>
            <person name="Edsinger-Gonzales E."/>
            <person name="Havlak P."/>
            <person name="Kuo D.-H."/>
            <person name="Larsson T."/>
            <person name="Lv J."/>
            <person name="Arendt D."/>
            <person name="Savage R."/>
            <person name="Osoegawa K."/>
            <person name="de Jong P."/>
            <person name="Lindberg D.R."/>
            <person name="Seaver E.C."/>
            <person name="Weisblat D.A."/>
            <person name="Putnam N.H."/>
            <person name="Grigoriev I.V."/>
            <person name="Rokhsar D.S."/>
        </authorList>
    </citation>
    <scope>NUCLEOTIDE SEQUENCE</scope>
    <source>
        <strain evidence="5">I ESC-2004</strain>
    </source>
</reference>
<keyword evidence="5" id="KW-1185">Reference proteome</keyword>
<dbReference type="EMBL" id="KB309928">
    <property type="protein sequence ID" value="ELT92978.1"/>
    <property type="molecule type" value="Genomic_DNA"/>
</dbReference>
<dbReference type="Pfam" id="PF02515">
    <property type="entry name" value="CoA_transf_3"/>
    <property type="match status" value="1"/>
</dbReference>
<proteinExistence type="inferred from homology"/>
<evidence type="ECO:0000313" key="4">
    <source>
        <dbReference type="EnsemblMetazoa" id="CapteP150820"/>
    </source>
</evidence>
<dbReference type="GO" id="GO:0005739">
    <property type="term" value="C:mitochondrion"/>
    <property type="evidence" value="ECO:0007669"/>
    <property type="project" value="TreeGrafter"/>
</dbReference>
<dbReference type="Proteomes" id="UP000014760">
    <property type="component" value="Unassembled WGS sequence"/>
</dbReference>
<sequence length="375" mass="41137">MILGDLGAEIIKVERPGIGDDTRAWGPPWVDSESAYYLSVNRNKKSIAVDISTEEGSNIVKELACNSDVLVENYIPNKLSKYGLGFKQLNDIAPHLIYLSITGFGQTGPYSQRGGYDNIAAAVGGLMHITGPIDGEPCRVGVAMTDLSTGLYAYGAILAALLNKQKTGIGQHIDCNLLSTQVATLTHIASNWLNCEAKASRWGTGHGSIVPYQAFKTIDGYIMIGAGNDVLYAELCERLDLPNLIKDERYLTNEDRVKNRKSLVDVLSEKFALKSNAEWLEAFEGSRFPFGPINDIGQVFQDPQVQHNNMIQEIEHQTVGNIRVPGPAVKYSEGSLSLQSSPPFLGQHTREVLEKQLKYDNKIIDELANKGVIQI</sequence>
<dbReference type="SUPFAM" id="SSF89796">
    <property type="entry name" value="CoA-transferase family III (CaiB/BaiF)"/>
    <property type="match status" value="1"/>
</dbReference>
<dbReference type="Gene3D" id="3.30.1540.10">
    <property type="entry name" value="formyl-coa transferase, domain 3"/>
    <property type="match status" value="1"/>
</dbReference>
<dbReference type="EMBL" id="AMQN01002721">
    <property type="status" value="NOT_ANNOTATED_CDS"/>
    <property type="molecule type" value="Genomic_DNA"/>
</dbReference>
<evidence type="ECO:0008006" key="6">
    <source>
        <dbReference type="Google" id="ProtNLM"/>
    </source>
</evidence>
<comment type="similarity">
    <text evidence="1">Belongs to the CoA-transferase III family.</text>
</comment>
<dbReference type="FunCoup" id="R7TGQ4">
    <property type="interactions" value="9"/>
</dbReference>
<protein>
    <recommendedName>
        <fullName evidence="6">CoA transferase</fullName>
    </recommendedName>
</protein>
<dbReference type="InterPro" id="IPR044855">
    <property type="entry name" value="CoA-Trfase_III_dom3_sf"/>
</dbReference>
<reference evidence="4" key="3">
    <citation type="submission" date="2015-06" db="UniProtKB">
        <authorList>
            <consortium name="EnsemblMetazoa"/>
        </authorList>
    </citation>
    <scope>IDENTIFICATION</scope>
</reference>
<keyword evidence="2" id="KW-0808">Transferase</keyword>
<accession>R7TGQ4</accession>
<dbReference type="STRING" id="283909.R7TGQ4"/>
<dbReference type="EnsemblMetazoa" id="CapteT150820">
    <property type="protein sequence ID" value="CapteP150820"/>
    <property type="gene ID" value="CapteG150820"/>
</dbReference>